<dbReference type="SUPFAM" id="SSF54719">
    <property type="entry name" value="Fe,Mn superoxide dismutase (SOD), C-terminal domain"/>
    <property type="match status" value="1"/>
</dbReference>
<dbReference type="SUPFAM" id="SSF46609">
    <property type="entry name" value="Fe,Mn superoxide dismutase (SOD), N-terminal domain"/>
    <property type="match status" value="1"/>
</dbReference>
<dbReference type="InterPro" id="IPR036314">
    <property type="entry name" value="SOD_C_sf"/>
</dbReference>
<dbReference type="AlphaFoldDB" id="A0A7S1ETW2"/>
<dbReference type="EMBL" id="HBFP01010480">
    <property type="protein sequence ID" value="CAD8823131.1"/>
    <property type="molecule type" value="Transcribed_RNA"/>
</dbReference>
<evidence type="ECO:0000256" key="4">
    <source>
        <dbReference type="ARBA" id="ARBA00023002"/>
    </source>
</evidence>
<accession>A0A7S1ETW2</accession>
<dbReference type="EC" id="1.15.1.1" evidence="2"/>
<keyword evidence="4" id="KW-0560">Oxidoreductase</keyword>
<feature type="domain" description="Manganese/iron superoxide dismutase N-terminal" evidence="5">
    <location>
        <begin position="87"/>
        <end position="190"/>
    </location>
</feature>
<evidence type="ECO:0000256" key="2">
    <source>
        <dbReference type="ARBA" id="ARBA00012682"/>
    </source>
</evidence>
<evidence type="ECO:0000259" key="6">
    <source>
        <dbReference type="Pfam" id="PF02777"/>
    </source>
</evidence>
<evidence type="ECO:0000259" key="5">
    <source>
        <dbReference type="Pfam" id="PF00081"/>
    </source>
</evidence>
<evidence type="ECO:0000313" key="7">
    <source>
        <dbReference type="EMBL" id="CAD8823131.1"/>
    </source>
</evidence>
<gene>
    <name evidence="7" type="ORF">TOLI1172_LOCUS7527</name>
</gene>
<dbReference type="PANTHER" id="PTHR43595">
    <property type="entry name" value="37S RIBOSOMAL PROTEIN S26, MITOCHONDRIAL"/>
    <property type="match status" value="1"/>
</dbReference>
<dbReference type="GO" id="GO:0005737">
    <property type="term" value="C:cytoplasm"/>
    <property type="evidence" value="ECO:0007669"/>
    <property type="project" value="TreeGrafter"/>
</dbReference>
<evidence type="ECO:0000256" key="1">
    <source>
        <dbReference type="ARBA" id="ARBA00008714"/>
    </source>
</evidence>
<keyword evidence="3" id="KW-0479">Metal-binding</keyword>
<proteinExistence type="inferred from homology"/>
<protein>
    <recommendedName>
        <fullName evidence="2">superoxide dismutase</fullName>
        <ecNumber evidence="2">1.15.1.1</ecNumber>
    </recommendedName>
</protein>
<organism evidence="7">
    <name type="scientific">Timspurckia oligopyrenoides</name>
    <dbReference type="NCBI Taxonomy" id="708627"/>
    <lineage>
        <taxon>Eukaryota</taxon>
        <taxon>Rhodophyta</taxon>
        <taxon>Bangiophyceae</taxon>
        <taxon>Porphyridiales</taxon>
        <taxon>Porphyridiaceae</taxon>
        <taxon>Timspurckia</taxon>
    </lineage>
</organism>
<dbReference type="Gene3D" id="1.10.287.990">
    <property type="entry name" value="Fe,Mn superoxide dismutase (SOD) domain"/>
    <property type="match status" value="1"/>
</dbReference>
<dbReference type="PROSITE" id="PS00088">
    <property type="entry name" value="SOD_MN"/>
    <property type="match status" value="1"/>
</dbReference>
<name>A0A7S1ETW2_9RHOD</name>
<dbReference type="Pfam" id="PF00081">
    <property type="entry name" value="Sod_Fe_N"/>
    <property type="match status" value="1"/>
</dbReference>
<sequence>MSAFVGSSHVRLDSIRLDSKTRCFDLQSGSKRVFCCKLDSTVSLNSTQTRRDLLRNTLSSLILTAAAPSMVYLSPIVALAQESNAFQFDLPPLPYDYTALEPFIDQQTMKLHHDKHHAAYTTKLNATLSKLDRSLFQTEGPNAAEKNLKTLKKLLNAGNLGQLQDKAAANSIRNNGGGYINHLVFFETMCSPKSGMNSISKDSVLWKEAVKSFGSFENLQSEMKTCAKGVFGSGWAWLYYDTKSKKLSVDGYSNQDSPLRDSESNELLCGIDVWEHAYYLKYQNRRPEYVDSIMNVLNWNAIDQRLQNVI</sequence>
<dbReference type="InterPro" id="IPR001189">
    <property type="entry name" value="Mn/Fe_SOD"/>
</dbReference>
<dbReference type="PANTHER" id="PTHR43595:SF2">
    <property type="entry name" value="SMALL RIBOSOMAL SUBUNIT PROTEIN MS42"/>
    <property type="match status" value="1"/>
</dbReference>
<comment type="similarity">
    <text evidence="1">Belongs to the iron/manganese superoxide dismutase family.</text>
</comment>
<dbReference type="Gene3D" id="3.55.40.20">
    <property type="entry name" value="Iron/manganese superoxide dismutase, C-terminal domain"/>
    <property type="match status" value="1"/>
</dbReference>
<dbReference type="InterPro" id="IPR019831">
    <property type="entry name" value="Mn/Fe_SOD_N"/>
</dbReference>
<feature type="domain" description="Manganese/iron superoxide dismutase C-terminal" evidence="6">
    <location>
        <begin position="206"/>
        <end position="305"/>
    </location>
</feature>
<dbReference type="GO" id="GO:0004784">
    <property type="term" value="F:superoxide dismutase activity"/>
    <property type="evidence" value="ECO:0007669"/>
    <property type="project" value="UniProtKB-EC"/>
</dbReference>
<dbReference type="InterPro" id="IPR019833">
    <property type="entry name" value="Mn/Fe_SOD_BS"/>
</dbReference>
<dbReference type="PRINTS" id="PR01703">
    <property type="entry name" value="MNSODISMTASE"/>
</dbReference>
<dbReference type="GO" id="GO:0046872">
    <property type="term" value="F:metal ion binding"/>
    <property type="evidence" value="ECO:0007669"/>
    <property type="project" value="UniProtKB-KW"/>
</dbReference>
<evidence type="ECO:0000256" key="3">
    <source>
        <dbReference type="ARBA" id="ARBA00022723"/>
    </source>
</evidence>
<dbReference type="InterPro" id="IPR019832">
    <property type="entry name" value="Mn/Fe_SOD_C"/>
</dbReference>
<dbReference type="InterPro" id="IPR036324">
    <property type="entry name" value="Mn/Fe_SOD_N_sf"/>
</dbReference>
<dbReference type="Pfam" id="PF02777">
    <property type="entry name" value="Sod_Fe_C"/>
    <property type="match status" value="1"/>
</dbReference>
<reference evidence="7" key="1">
    <citation type="submission" date="2021-01" db="EMBL/GenBank/DDBJ databases">
        <authorList>
            <person name="Corre E."/>
            <person name="Pelletier E."/>
            <person name="Niang G."/>
            <person name="Scheremetjew M."/>
            <person name="Finn R."/>
            <person name="Kale V."/>
            <person name="Holt S."/>
            <person name="Cochrane G."/>
            <person name="Meng A."/>
            <person name="Brown T."/>
            <person name="Cohen L."/>
        </authorList>
    </citation>
    <scope>NUCLEOTIDE SEQUENCE</scope>
    <source>
        <strain evidence="7">CCMP3278</strain>
    </source>
</reference>